<feature type="compositionally biased region" description="Pro residues" evidence="1">
    <location>
        <begin position="183"/>
        <end position="195"/>
    </location>
</feature>
<keyword evidence="3" id="KW-1185">Reference proteome</keyword>
<feature type="region of interest" description="Disordered" evidence="1">
    <location>
        <begin position="109"/>
        <end position="133"/>
    </location>
</feature>
<protein>
    <submittedName>
        <fullName evidence="4">Junctophilin-1-like</fullName>
    </submittedName>
</protein>
<proteinExistence type="predicted"/>
<dbReference type="RefSeq" id="XP_005751664.1">
    <property type="nucleotide sequence ID" value="XM_005751607.1"/>
</dbReference>
<organism evidence="3 4">
    <name type="scientific">Pundamilia nyererei</name>
    <dbReference type="NCBI Taxonomy" id="303518"/>
    <lineage>
        <taxon>Eukaryota</taxon>
        <taxon>Metazoa</taxon>
        <taxon>Chordata</taxon>
        <taxon>Craniata</taxon>
        <taxon>Vertebrata</taxon>
        <taxon>Euteleostomi</taxon>
        <taxon>Actinopterygii</taxon>
        <taxon>Neopterygii</taxon>
        <taxon>Teleostei</taxon>
        <taxon>Neoteleostei</taxon>
        <taxon>Acanthomorphata</taxon>
        <taxon>Ovalentaria</taxon>
        <taxon>Cichlomorphae</taxon>
        <taxon>Cichliformes</taxon>
        <taxon>Cichlidae</taxon>
        <taxon>African cichlids</taxon>
        <taxon>Pseudocrenilabrinae</taxon>
        <taxon>Haplochromini</taxon>
        <taxon>Pundamilia</taxon>
    </lineage>
</organism>
<feature type="compositionally biased region" description="Low complexity" evidence="1">
    <location>
        <begin position="53"/>
        <end position="62"/>
    </location>
</feature>
<feature type="compositionally biased region" description="Basic and acidic residues" evidence="1">
    <location>
        <begin position="30"/>
        <end position="42"/>
    </location>
</feature>
<dbReference type="GeneID" id="102192280"/>
<feature type="region of interest" description="Disordered" evidence="1">
    <location>
        <begin position="1"/>
        <end position="77"/>
    </location>
</feature>
<evidence type="ECO:0000256" key="2">
    <source>
        <dbReference type="SAM" id="Phobius"/>
    </source>
</evidence>
<keyword evidence="2" id="KW-0472">Membrane</keyword>
<evidence type="ECO:0000313" key="3">
    <source>
        <dbReference type="Proteomes" id="UP000695023"/>
    </source>
</evidence>
<accession>A0A9Y3VWU9</accession>
<reference evidence="4" key="1">
    <citation type="submission" date="2025-08" db="UniProtKB">
        <authorList>
            <consortium name="RefSeq"/>
        </authorList>
    </citation>
    <scope>IDENTIFICATION</scope>
</reference>
<evidence type="ECO:0000256" key="1">
    <source>
        <dbReference type="SAM" id="MobiDB-lite"/>
    </source>
</evidence>
<evidence type="ECO:0000313" key="4">
    <source>
        <dbReference type="RefSeq" id="XP_005751664.1"/>
    </source>
</evidence>
<gene>
    <name evidence="4" type="primary">LOC102192280</name>
</gene>
<dbReference type="AlphaFoldDB" id="A0A9Y3VWU9"/>
<sequence>MSQLGNNNPLPGPCVRPDYTLQKYSDSQDVTEKPREETKEKSLSGSPHFYRKGTTPTQSPSASPGPSPSPSPTAAKKAFYSSKTLASDAAAEALTAGITKAASKLSLRQQVRQQEASPAVKQSATTTVSSYSSNGQIHSQFHGYHVKATLKIQPPEEPIGVVDDLHPSDLVHLLPSSVKQIQPPAPKPLPAPIPSQVPAKDGTKAQEPPKESQKKESSKSRSLAETKKASMEMDPEIVEDKSGPNSILVVLVMLLNVGLAIIFVHFLT</sequence>
<feature type="region of interest" description="Disordered" evidence="1">
    <location>
        <begin position="181"/>
        <end position="238"/>
    </location>
</feature>
<keyword evidence="2" id="KW-0812">Transmembrane</keyword>
<keyword evidence="2" id="KW-1133">Transmembrane helix</keyword>
<feature type="transmembrane region" description="Helical" evidence="2">
    <location>
        <begin position="247"/>
        <end position="267"/>
    </location>
</feature>
<feature type="compositionally biased region" description="Basic and acidic residues" evidence="1">
    <location>
        <begin position="201"/>
        <end position="231"/>
    </location>
</feature>
<dbReference type="Proteomes" id="UP000695023">
    <property type="component" value="Unplaced"/>
</dbReference>
<name>A0A9Y3VWU9_9CICH</name>